<proteinExistence type="predicted"/>
<protein>
    <submittedName>
        <fullName evidence="1">Uncharacterized protein</fullName>
    </submittedName>
</protein>
<dbReference type="EMBL" id="BK014899">
    <property type="protein sequence ID" value="DAD81344.1"/>
    <property type="molecule type" value="Genomic_DNA"/>
</dbReference>
<sequence>MDDKQFLYLTIEVSENQTVEQAVKEVVNEIESYNWHVVAYDLNLHELYENRYLMTVYMEKEE</sequence>
<organism evidence="1">
    <name type="scientific">Siphoviridae sp. ctHl62</name>
    <dbReference type="NCBI Taxonomy" id="2826235"/>
    <lineage>
        <taxon>Viruses</taxon>
        <taxon>Duplodnaviria</taxon>
        <taxon>Heunggongvirae</taxon>
        <taxon>Uroviricota</taxon>
        <taxon>Caudoviricetes</taxon>
    </lineage>
</organism>
<accession>A0A8S5MGL3</accession>
<evidence type="ECO:0000313" key="1">
    <source>
        <dbReference type="EMBL" id="DAD81344.1"/>
    </source>
</evidence>
<name>A0A8S5MGL3_9CAUD</name>
<reference evidence="1" key="1">
    <citation type="journal article" date="2021" name="Proc. Natl. Acad. Sci. U.S.A.">
        <title>A Catalog of Tens of Thousands of Viruses from Human Metagenomes Reveals Hidden Associations with Chronic Diseases.</title>
        <authorList>
            <person name="Tisza M.J."/>
            <person name="Buck C.B."/>
        </authorList>
    </citation>
    <scope>NUCLEOTIDE SEQUENCE</scope>
    <source>
        <strain evidence="1">CtHl62</strain>
    </source>
</reference>